<organism evidence="1 2">
    <name type="scientific">Candidatus Magnetominusculus xianensis</name>
    <dbReference type="NCBI Taxonomy" id="1748249"/>
    <lineage>
        <taxon>Bacteria</taxon>
        <taxon>Pseudomonadati</taxon>
        <taxon>Nitrospirota</taxon>
        <taxon>Nitrospiria</taxon>
        <taxon>Nitrospirales</taxon>
        <taxon>Nitrospiraceae</taxon>
        <taxon>Candidatus Magnetominusculus</taxon>
    </lineage>
</organism>
<dbReference type="GO" id="GO:0047407">
    <property type="term" value="F:ADP-ribosyl-[dinitrogen reductase] hydrolase activity"/>
    <property type="evidence" value="ECO:0007669"/>
    <property type="project" value="UniProtKB-EC"/>
</dbReference>
<dbReference type="Gene3D" id="1.10.4080.10">
    <property type="entry name" value="ADP-ribosylation/Crystallin J1"/>
    <property type="match status" value="1"/>
</dbReference>
<dbReference type="SUPFAM" id="SSF101478">
    <property type="entry name" value="ADP-ribosylglycohydrolase"/>
    <property type="match status" value="1"/>
</dbReference>
<evidence type="ECO:0000313" key="2">
    <source>
        <dbReference type="Proteomes" id="UP000060487"/>
    </source>
</evidence>
<dbReference type="InterPro" id="IPR005502">
    <property type="entry name" value="Ribosyl_crysJ1"/>
</dbReference>
<evidence type="ECO:0000313" key="1">
    <source>
        <dbReference type="EMBL" id="KWT74918.1"/>
    </source>
</evidence>
<comment type="caution">
    <text evidence="1">The sequence shown here is derived from an EMBL/GenBank/DDBJ whole genome shotgun (WGS) entry which is preliminary data.</text>
</comment>
<keyword evidence="2" id="KW-1185">Reference proteome</keyword>
<dbReference type="PANTHER" id="PTHR16222:SF12">
    <property type="entry name" value="ADP-RIBOSYLGLYCOHYDROLASE-RELATED"/>
    <property type="match status" value="1"/>
</dbReference>
<dbReference type="EC" id="3.2.2.24" evidence="1"/>
<keyword evidence="1" id="KW-0378">Hydrolase</keyword>
<dbReference type="PANTHER" id="PTHR16222">
    <property type="entry name" value="ADP-RIBOSYLGLYCOHYDROLASE"/>
    <property type="match status" value="1"/>
</dbReference>
<dbReference type="InterPro" id="IPR050792">
    <property type="entry name" value="ADP-ribosylglycohydrolase"/>
</dbReference>
<dbReference type="EMBL" id="LNQR01000137">
    <property type="protein sequence ID" value="KWT74918.1"/>
    <property type="molecule type" value="Genomic_DNA"/>
</dbReference>
<reference evidence="1 2" key="1">
    <citation type="submission" date="2015-11" db="EMBL/GenBank/DDBJ databases">
        <authorList>
            <person name="Lin W."/>
        </authorList>
    </citation>
    <scope>NUCLEOTIDE SEQUENCE [LARGE SCALE GENOMIC DNA]</scope>
    <source>
        <strain evidence="1 2">HCH-1</strain>
    </source>
</reference>
<dbReference type="Proteomes" id="UP000060487">
    <property type="component" value="Unassembled WGS sequence"/>
</dbReference>
<proteinExistence type="predicted"/>
<dbReference type="Pfam" id="PF03747">
    <property type="entry name" value="ADP_ribosyl_GH"/>
    <property type="match status" value="1"/>
</dbReference>
<dbReference type="RefSeq" id="WP_236861852.1">
    <property type="nucleotide sequence ID" value="NZ_LNQR01000137.1"/>
</dbReference>
<gene>
    <name evidence="1" type="ORF">ASN18_3311</name>
</gene>
<dbReference type="InterPro" id="IPR036705">
    <property type="entry name" value="Ribosyl_crysJ1_sf"/>
</dbReference>
<name>A0ABR5SAV9_9BACT</name>
<protein>
    <submittedName>
        <fullName evidence="1">ADP-ribosylation/crystallin J1</fullName>
        <ecNumber evidence="1">3.2.2.24</ecNumber>
    </submittedName>
</protein>
<accession>A0ABR5SAV9</accession>
<keyword evidence="1" id="KW-0326">Glycosidase</keyword>
<sequence>MEEKKSPDALIGCLLGSAVGDALGLPMEGLSRQRQLKIFPDIDSYHFFFGKGMISDDTEHACITAQALIAARQRDALFDERAFTASLSKRLRLWLLMLPAATGYATLRAILKLWLGFKRSGVYSAGNGPAMRSPIIGVLLCDDPDKMKSLVYLSTIVTHTDPKAYDGALAVALAAAMASKHIDDPREYLSRLDGLIDNHDFKKMIKTAAESAGQSTEDFAAAMGLGSAVSGYIYHTVLMVLHTWFRHPADYKTAITAAIRCGGDTDTVAAILGGIIGARVGKAGIPDEYIQSLYEWPVTPGWIERLGIALSETAGPSSPPEFSYIGKFIRNIAFIAIVLFHGFRRLFPPY</sequence>